<organism evidence="1 2">
    <name type="scientific">Paraburkholderia caffeinitolerans</name>
    <dbReference type="NCBI Taxonomy" id="1723730"/>
    <lineage>
        <taxon>Bacteria</taxon>
        <taxon>Pseudomonadati</taxon>
        <taxon>Pseudomonadota</taxon>
        <taxon>Betaproteobacteria</taxon>
        <taxon>Burkholderiales</taxon>
        <taxon>Burkholderiaceae</taxon>
        <taxon>Paraburkholderia</taxon>
    </lineage>
</organism>
<name>A0A6J5FX98_9BURK</name>
<sequence length="394" mass="40621">MKASRSLSAFDSYMGFGGRVKGARASRFVRRAACGVCAAGLLALSLRPVQVGAQETILPPQSATSSTVPANGDLNPYGIAFVPAGVPAWSTLKPGDVVVSNFNAQSNLQGTGTTIVKLVPNSTSGNAVTFFQGSHLGLTTALAVLRSGFVLVGNVPTTDGKNVNGPGSLLVINPQGRLVMELKDQRLLDGPWDLTVLDAGPLARVFVSDVLNGKVARIDLAIGPNGVKVLPTSTIIASGYVHRTDPAALVVGPTGLAYDALHDVLYVASTGDNAVFAIYGAGTANHDSGVGRMIYQDNMHLHGPLALALAPNGHLVTANGDAVNPDPNQPSEIVEFTVYGQFIAQLSVDSAPGSAFGLAFGFAPGADGKQHLQFAAVDDNTNSATVWTLRTDGP</sequence>
<evidence type="ECO:0000313" key="2">
    <source>
        <dbReference type="Proteomes" id="UP000494119"/>
    </source>
</evidence>
<keyword evidence="2" id="KW-1185">Reference proteome</keyword>
<protein>
    <submittedName>
        <fullName evidence="1">Uncharacterized protein</fullName>
    </submittedName>
</protein>
<proteinExistence type="predicted"/>
<reference evidence="1 2" key="1">
    <citation type="submission" date="2020-04" db="EMBL/GenBank/DDBJ databases">
        <authorList>
            <person name="De Canck E."/>
        </authorList>
    </citation>
    <scope>NUCLEOTIDE SEQUENCE [LARGE SCALE GENOMIC DNA]</scope>
    <source>
        <strain evidence="1 2">LMG 28688</strain>
    </source>
</reference>
<dbReference type="SUPFAM" id="SSF63829">
    <property type="entry name" value="Calcium-dependent phosphotriesterase"/>
    <property type="match status" value="1"/>
</dbReference>
<dbReference type="RefSeq" id="WP_227875465.1">
    <property type="nucleotide sequence ID" value="NZ_CADIKL010000010.1"/>
</dbReference>
<dbReference type="InterPro" id="IPR011042">
    <property type="entry name" value="6-blade_b-propeller_TolB-like"/>
</dbReference>
<gene>
    <name evidence="1" type="ORF">LMG28688_02430</name>
</gene>
<dbReference type="Gene3D" id="2.120.10.30">
    <property type="entry name" value="TolB, C-terminal domain"/>
    <property type="match status" value="1"/>
</dbReference>
<evidence type="ECO:0000313" key="1">
    <source>
        <dbReference type="EMBL" id="CAB3787275.1"/>
    </source>
</evidence>
<accession>A0A6J5FX98</accession>
<dbReference type="AlphaFoldDB" id="A0A6J5FX98"/>
<dbReference type="EMBL" id="CADIKL010000010">
    <property type="protein sequence ID" value="CAB3787275.1"/>
    <property type="molecule type" value="Genomic_DNA"/>
</dbReference>
<dbReference type="Proteomes" id="UP000494119">
    <property type="component" value="Unassembled WGS sequence"/>
</dbReference>